<organism evidence="2 3">
    <name type="scientific">Champsocephalus esox</name>
    <name type="common">pike icefish</name>
    <dbReference type="NCBI Taxonomy" id="159716"/>
    <lineage>
        <taxon>Eukaryota</taxon>
        <taxon>Metazoa</taxon>
        <taxon>Chordata</taxon>
        <taxon>Craniata</taxon>
        <taxon>Vertebrata</taxon>
        <taxon>Euteleostomi</taxon>
        <taxon>Actinopterygii</taxon>
        <taxon>Neopterygii</taxon>
        <taxon>Teleostei</taxon>
        <taxon>Neoteleostei</taxon>
        <taxon>Acanthomorphata</taxon>
        <taxon>Eupercaria</taxon>
        <taxon>Perciformes</taxon>
        <taxon>Notothenioidei</taxon>
        <taxon>Channichthyidae</taxon>
        <taxon>Champsocephalus</taxon>
    </lineage>
</organism>
<dbReference type="EMBL" id="JAULUE010002069">
    <property type="protein sequence ID" value="KAK5875017.1"/>
    <property type="molecule type" value="Genomic_DNA"/>
</dbReference>
<sequence length="93" mass="9895">MATTCAATTASKQQEASRDSRTYWKAANIPSSSSSSHGSILSAGPADEGVSGRREWDGRPGPTTTKRLRASEKESCSLIKLLHSKRSTSPESL</sequence>
<feature type="region of interest" description="Disordered" evidence="1">
    <location>
        <begin position="1"/>
        <end position="72"/>
    </location>
</feature>
<reference evidence="2 3" key="1">
    <citation type="journal article" date="2023" name="Mol. Biol. Evol.">
        <title>Genomics of Secondarily Temperate Adaptation in the Only Non-Antarctic Icefish.</title>
        <authorList>
            <person name="Rivera-Colon A.G."/>
            <person name="Rayamajhi N."/>
            <person name="Minhas B.F."/>
            <person name="Madrigal G."/>
            <person name="Bilyk K.T."/>
            <person name="Yoon V."/>
            <person name="Hune M."/>
            <person name="Gregory S."/>
            <person name="Cheng C.H.C."/>
            <person name="Catchen J.M."/>
        </authorList>
    </citation>
    <scope>NUCLEOTIDE SEQUENCE [LARGE SCALE GENOMIC DNA]</scope>
    <source>
        <strain evidence="2">JC2023a</strain>
    </source>
</reference>
<dbReference type="AlphaFoldDB" id="A0AAN7YDM3"/>
<proteinExistence type="predicted"/>
<dbReference type="Proteomes" id="UP001335648">
    <property type="component" value="Unassembled WGS sequence"/>
</dbReference>
<evidence type="ECO:0000313" key="3">
    <source>
        <dbReference type="Proteomes" id="UP001335648"/>
    </source>
</evidence>
<accession>A0AAN7YDM3</accession>
<keyword evidence="3" id="KW-1185">Reference proteome</keyword>
<comment type="caution">
    <text evidence="2">The sequence shown here is derived from an EMBL/GenBank/DDBJ whole genome shotgun (WGS) entry which is preliminary data.</text>
</comment>
<evidence type="ECO:0000313" key="2">
    <source>
        <dbReference type="EMBL" id="KAK5875017.1"/>
    </source>
</evidence>
<evidence type="ECO:0000256" key="1">
    <source>
        <dbReference type="SAM" id="MobiDB-lite"/>
    </source>
</evidence>
<gene>
    <name evidence="2" type="ORF">CesoFtcFv8_027552</name>
</gene>
<name>A0AAN7YDM3_9TELE</name>
<protein>
    <submittedName>
        <fullName evidence="2">Uncharacterized protein</fullName>
    </submittedName>
</protein>
<feature type="compositionally biased region" description="Polar residues" evidence="1">
    <location>
        <begin position="1"/>
        <end position="14"/>
    </location>
</feature>
<feature type="compositionally biased region" description="Low complexity" evidence="1">
    <location>
        <begin position="31"/>
        <end position="42"/>
    </location>
</feature>